<feature type="compositionally biased region" description="Polar residues" evidence="1">
    <location>
        <begin position="91"/>
        <end position="106"/>
    </location>
</feature>
<dbReference type="Proteomes" id="UP000623129">
    <property type="component" value="Unassembled WGS sequence"/>
</dbReference>
<evidence type="ECO:0000313" key="4">
    <source>
        <dbReference type="EMBL" id="KAF3324893.1"/>
    </source>
</evidence>
<protein>
    <recommendedName>
        <fullName evidence="6">BZIP transcription factor</fullName>
    </recommendedName>
</protein>
<dbReference type="InterPro" id="IPR006868">
    <property type="entry name" value="DUF630"/>
</dbReference>
<feature type="compositionally biased region" description="Gly residues" evidence="1">
    <location>
        <begin position="260"/>
        <end position="270"/>
    </location>
</feature>
<gene>
    <name evidence="4" type="ORF">FCM35_KLT11050</name>
</gene>
<reference evidence="4" key="1">
    <citation type="submission" date="2020-01" db="EMBL/GenBank/DDBJ databases">
        <title>Genome sequence of Kobresia littledalei, the first chromosome-level genome in the family Cyperaceae.</title>
        <authorList>
            <person name="Qu G."/>
        </authorList>
    </citation>
    <scope>NUCLEOTIDE SEQUENCE</scope>
    <source>
        <strain evidence="4">C.B.Clarke</strain>
        <tissue evidence="4">Leaf</tissue>
    </source>
</reference>
<feature type="compositionally biased region" description="Basic and acidic residues" evidence="1">
    <location>
        <begin position="347"/>
        <end position="382"/>
    </location>
</feature>
<dbReference type="InterPro" id="IPR006867">
    <property type="entry name" value="DUF632"/>
</dbReference>
<name>A0A833QT78_9POAL</name>
<feature type="compositionally biased region" description="Basic and acidic residues" evidence="1">
    <location>
        <begin position="111"/>
        <end position="127"/>
    </location>
</feature>
<feature type="region of interest" description="Disordered" evidence="1">
    <location>
        <begin position="204"/>
        <end position="240"/>
    </location>
</feature>
<evidence type="ECO:0000313" key="5">
    <source>
        <dbReference type="Proteomes" id="UP000623129"/>
    </source>
</evidence>
<dbReference type="PANTHER" id="PTHR21450:SF61">
    <property type="entry name" value="OS09G0547300 PROTEIN"/>
    <property type="match status" value="1"/>
</dbReference>
<feature type="region of interest" description="Disordered" evidence="1">
    <location>
        <begin position="67"/>
        <end position="143"/>
    </location>
</feature>
<dbReference type="AlphaFoldDB" id="A0A833QT78"/>
<dbReference type="OrthoDB" id="658187at2759"/>
<feature type="compositionally biased region" description="Polar residues" evidence="1">
    <location>
        <begin position="209"/>
        <end position="231"/>
    </location>
</feature>
<dbReference type="Pfam" id="PF04782">
    <property type="entry name" value="DUF632"/>
    <property type="match status" value="1"/>
</dbReference>
<dbReference type="Pfam" id="PF04783">
    <property type="entry name" value="DUF630"/>
    <property type="match status" value="1"/>
</dbReference>
<dbReference type="PANTHER" id="PTHR21450">
    <property type="entry name" value="PROTEIN ALTERED PHOSPHATE STARVATION RESPONSE 1"/>
    <property type="match status" value="1"/>
</dbReference>
<organism evidence="4 5">
    <name type="scientific">Carex littledalei</name>
    <dbReference type="NCBI Taxonomy" id="544730"/>
    <lineage>
        <taxon>Eukaryota</taxon>
        <taxon>Viridiplantae</taxon>
        <taxon>Streptophyta</taxon>
        <taxon>Embryophyta</taxon>
        <taxon>Tracheophyta</taxon>
        <taxon>Spermatophyta</taxon>
        <taxon>Magnoliopsida</taxon>
        <taxon>Liliopsida</taxon>
        <taxon>Poales</taxon>
        <taxon>Cyperaceae</taxon>
        <taxon>Cyperoideae</taxon>
        <taxon>Cariceae</taxon>
        <taxon>Carex</taxon>
        <taxon>Carex subgen. Euthyceras</taxon>
    </lineage>
</organism>
<accession>A0A833QT78</accession>
<evidence type="ECO:0000256" key="1">
    <source>
        <dbReference type="SAM" id="MobiDB-lite"/>
    </source>
</evidence>
<feature type="compositionally biased region" description="Basic and acidic residues" evidence="1">
    <location>
        <begin position="282"/>
        <end position="293"/>
    </location>
</feature>
<feature type="domain" description="DUF630" evidence="3">
    <location>
        <begin position="1"/>
        <end position="57"/>
    </location>
</feature>
<feature type="region of interest" description="Disordered" evidence="1">
    <location>
        <begin position="320"/>
        <end position="406"/>
    </location>
</feature>
<evidence type="ECO:0000259" key="2">
    <source>
        <dbReference type="Pfam" id="PF04782"/>
    </source>
</evidence>
<proteinExistence type="predicted"/>
<sequence>MGCGMSKLEEQEAVTHCKTRSLLLAQAIQHRYALADAHRAYAQALESVGLALFSFLNAAQVGPAPPSPLLTLPTQRKGDPSPPVPVPVPITTGSTNQPTHTRSHSGGSHIHFSDSESEHDSHIHFHSDEEDAIEPGPASQFNPTIHYNMNYARSQPPPPSVLVQQRPPISQDTVYPSYNDPIEPGPASQLNPATHFNINYARNQPPPSTVSFEQRPPISQETAYPSYNDPNMYQPQSSGLYPPYPSYPSYPSFPGYGEMGGGEMGGGYNGYFGSSAMPSDFPPRREPAPREDEPPPAPPSPPHVSTWDFLNPFESYDSYYAAPYTPSRSSKEVREEEGIPDLEEEHEVVKAAYGDDKVPPFASGKEKVEKGEASGKSGDDPHRKSRSLEVGSSSNSEGDDSSVGLEHEMNVVDKNVVGDDTARRSVGNLPVPVIKSYTDDAEVVREIKIQFEKACESANQVSRILEVGKQPYQQKSSPLKATVRMICGLPSVSSSDEDLLTFEEDLAVSSTLRKLYIWEKKLLEEVKTEEEMRVLYDKKCRELRHLDERGAEVHKIEAIQAFIRKLSTRISIAIQIVNTISTKISKLRDEELWPQICQFVQGFMRMWAVMSECHRIQCHAISAAKNIDSILSFPRLSDSHLESTKELEIKLLDWITSFSAWVSAQKKYIKTLNAWLVKGLNYVEEVTEDGPIPFSPGRLGAPPIFVICNQWSNSMDMIKETEVINAIRDLSSNVYQLLERHRFERRQALMANTDGMDRALKSMDRDEQKMKKEIEIRHKKLEMISGQAGALEAVQNTEIGSLQLSLRRVFEALENFTATSAKVYEDLNSRSEEEKELLKDDSKIS</sequence>
<feature type="domain" description="DUF632" evidence="2">
    <location>
        <begin position="442"/>
        <end position="734"/>
    </location>
</feature>
<evidence type="ECO:0000259" key="3">
    <source>
        <dbReference type="Pfam" id="PF04783"/>
    </source>
</evidence>
<dbReference type="EMBL" id="SWLB01000021">
    <property type="protein sequence ID" value="KAF3324893.1"/>
    <property type="molecule type" value="Genomic_DNA"/>
</dbReference>
<keyword evidence="5" id="KW-1185">Reference proteome</keyword>
<evidence type="ECO:0008006" key="6">
    <source>
        <dbReference type="Google" id="ProtNLM"/>
    </source>
</evidence>
<feature type="region of interest" description="Disordered" evidence="1">
    <location>
        <begin position="260"/>
        <end position="308"/>
    </location>
</feature>
<comment type="caution">
    <text evidence="4">The sequence shown here is derived from an EMBL/GenBank/DDBJ whole genome shotgun (WGS) entry which is preliminary data.</text>
</comment>